<reference evidence="2 3" key="1">
    <citation type="submission" date="2018-10" db="EMBL/GenBank/DDBJ databases">
        <authorList>
            <person name="Ekblom R."/>
            <person name="Jareborg N."/>
        </authorList>
    </citation>
    <scope>NUCLEOTIDE SEQUENCE [LARGE SCALE GENOMIC DNA]</scope>
    <source>
        <tissue evidence="2">Muscle</tissue>
    </source>
</reference>
<feature type="non-terminal residue" evidence="2">
    <location>
        <position position="1"/>
    </location>
</feature>
<feature type="region of interest" description="Disordered" evidence="1">
    <location>
        <begin position="68"/>
        <end position="129"/>
    </location>
</feature>
<feature type="compositionally biased region" description="Basic and acidic residues" evidence="1">
    <location>
        <begin position="73"/>
        <end position="88"/>
    </location>
</feature>
<evidence type="ECO:0000313" key="2">
    <source>
        <dbReference type="EMBL" id="VCW66950.1"/>
    </source>
</evidence>
<accession>A0A9X9PUH3</accession>
<evidence type="ECO:0000256" key="1">
    <source>
        <dbReference type="SAM" id="MobiDB-lite"/>
    </source>
</evidence>
<feature type="non-terminal residue" evidence="2">
    <location>
        <position position="129"/>
    </location>
</feature>
<protein>
    <submittedName>
        <fullName evidence="2">Uncharacterized protein</fullName>
    </submittedName>
</protein>
<name>A0A9X9PUH3_GULGU</name>
<organism evidence="2 3">
    <name type="scientific">Gulo gulo</name>
    <name type="common">Wolverine</name>
    <name type="synonym">Gluton</name>
    <dbReference type="NCBI Taxonomy" id="48420"/>
    <lineage>
        <taxon>Eukaryota</taxon>
        <taxon>Metazoa</taxon>
        <taxon>Chordata</taxon>
        <taxon>Craniata</taxon>
        <taxon>Vertebrata</taxon>
        <taxon>Euteleostomi</taxon>
        <taxon>Mammalia</taxon>
        <taxon>Eutheria</taxon>
        <taxon>Laurasiatheria</taxon>
        <taxon>Carnivora</taxon>
        <taxon>Caniformia</taxon>
        <taxon>Musteloidea</taxon>
        <taxon>Mustelidae</taxon>
        <taxon>Guloninae</taxon>
        <taxon>Gulo</taxon>
    </lineage>
</organism>
<sequence length="129" mass="13840">DSDGLCTLLPADTGSPDWGTQRPAPAESDRLLAQPDSCISGTYRNLSGGGPEAISLWRIPYQLSPRAFGGARGRPECRRRQARGEPRVQKRKRGAVRAEGRRRGLGRSGEPVPHAGAWGSQEPGGELRG</sequence>
<keyword evidence="3" id="KW-1185">Reference proteome</keyword>
<comment type="caution">
    <text evidence="2">The sequence shown here is derived from an EMBL/GenBank/DDBJ whole genome shotgun (WGS) entry which is preliminary data.</text>
</comment>
<proteinExistence type="predicted"/>
<dbReference type="EMBL" id="CYRY02002281">
    <property type="protein sequence ID" value="VCW66950.1"/>
    <property type="molecule type" value="Genomic_DNA"/>
</dbReference>
<feature type="region of interest" description="Disordered" evidence="1">
    <location>
        <begin position="1"/>
        <end position="28"/>
    </location>
</feature>
<evidence type="ECO:0000313" key="3">
    <source>
        <dbReference type="Proteomes" id="UP000269945"/>
    </source>
</evidence>
<dbReference type="Proteomes" id="UP000269945">
    <property type="component" value="Unassembled WGS sequence"/>
</dbReference>
<gene>
    <name evidence="2" type="ORF">BN2614_LOCUS5</name>
</gene>
<dbReference type="AlphaFoldDB" id="A0A9X9PUH3"/>